<feature type="domain" description="Enhancer of mRNA-decapping protein 4 WD40 repeat region" evidence="10">
    <location>
        <begin position="55"/>
        <end position="381"/>
    </location>
</feature>
<dbReference type="InterPro" id="IPR036322">
    <property type="entry name" value="WD40_repeat_dom_sf"/>
</dbReference>
<evidence type="ECO:0000256" key="9">
    <source>
        <dbReference type="SAM" id="MobiDB-lite"/>
    </source>
</evidence>
<dbReference type="Pfam" id="PF21289">
    <property type="entry name" value="EDC4_C"/>
    <property type="match status" value="1"/>
</dbReference>
<keyword evidence="13" id="KW-1185">Reference proteome</keyword>
<gene>
    <name evidence="12" type="primary">EDC4</name>
    <name evidence="12" type="synonym">edc4</name>
</gene>
<dbReference type="SMART" id="SM00320">
    <property type="entry name" value="WD40"/>
    <property type="match status" value="3"/>
</dbReference>
<evidence type="ECO:0000256" key="2">
    <source>
        <dbReference type="ARBA" id="ARBA00009639"/>
    </source>
</evidence>
<proteinExistence type="inferred from homology"/>
<dbReference type="InterPro" id="IPR044938">
    <property type="entry name" value="EDC4_C_sf"/>
</dbReference>
<feature type="repeat" description="WD" evidence="8">
    <location>
        <begin position="233"/>
        <end position="266"/>
    </location>
</feature>
<dbReference type="AlphaFoldDB" id="A0A8C5CAN2"/>
<dbReference type="GO" id="GO:0000932">
    <property type="term" value="C:P-body"/>
    <property type="evidence" value="ECO:0007669"/>
    <property type="project" value="UniProtKB-SubCell"/>
</dbReference>
<dbReference type="GO" id="GO:0031087">
    <property type="term" value="P:deadenylation-independent decapping of nuclear-transcribed mRNA"/>
    <property type="evidence" value="ECO:0007669"/>
    <property type="project" value="InterPro"/>
</dbReference>
<evidence type="ECO:0000256" key="8">
    <source>
        <dbReference type="PROSITE-ProRule" id="PRU00221"/>
    </source>
</evidence>
<feature type="domain" description="Enhancer of mRNA-decapping protein 4 C-terminal" evidence="11">
    <location>
        <begin position="1127"/>
        <end position="1247"/>
    </location>
</feature>
<reference evidence="12" key="2">
    <citation type="submission" date="2025-09" db="UniProtKB">
        <authorList>
            <consortium name="Ensembl"/>
        </authorList>
    </citation>
    <scope>IDENTIFICATION</scope>
</reference>
<organism evidence="12 13">
    <name type="scientific">Gadus morhua</name>
    <name type="common">Atlantic cod</name>
    <dbReference type="NCBI Taxonomy" id="8049"/>
    <lineage>
        <taxon>Eukaryota</taxon>
        <taxon>Metazoa</taxon>
        <taxon>Chordata</taxon>
        <taxon>Craniata</taxon>
        <taxon>Vertebrata</taxon>
        <taxon>Euteleostomi</taxon>
        <taxon>Actinopterygii</taxon>
        <taxon>Neopterygii</taxon>
        <taxon>Teleostei</taxon>
        <taxon>Neoteleostei</taxon>
        <taxon>Acanthomorphata</taxon>
        <taxon>Zeiogadaria</taxon>
        <taxon>Gadariae</taxon>
        <taxon>Gadiformes</taxon>
        <taxon>Gadoidei</taxon>
        <taxon>Gadidae</taxon>
        <taxon>Gadus</taxon>
    </lineage>
</organism>
<name>A0A8C5CAN2_GADMO</name>
<evidence type="ECO:0000256" key="3">
    <source>
        <dbReference type="ARBA" id="ARBA00015762"/>
    </source>
</evidence>
<evidence type="ECO:0000259" key="11">
    <source>
        <dbReference type="Pfam" id="PF21289"/>
    </source>
</evidence>
<dbReference type="PANTHER" id="PTHR15598:SF5">
    <property type="entry name" value="ENHANCER OF MRNA-DECAPPING PROTEIN 4"/>
    <property type="match status" value="1"/>
</dbReference>
<feature type="region of interest" description="Disordered" evidence="9">
    <location>
        <begin position="687"/>
        <end position="802"/>
    </location>
</feature>
<sequence>MDDNIGPCAADANNARETQIICLSGDDGSTCISFVSNNVEIVASRDSSIDSKARGSNKVKIQPVAKYDWEHKYFYGNLIAVSNSFLAYAIRGANNHAMIRVLSLGSSDRSLLKGFTGAVTDLGFAHLDSPLLGCVDEAGNLVIWQLTCTSGKILDQVVVHIRRPDDTPLNSHRRLIWCPFILEDNEENQEDTNQTLALLHEDRAEVWDLDVLRANNASWPVDDSELKDGLIVVKGHTERVSEGALSPDGTVLATASHDGYVKFWQIYIEGGQNQPRCLHEWLPHSGRPVSCLLFCDNHKKQDPDVPFWRFLITGADQNQELKMWCTVSWTCLQTIRFSPDPFNSTVMPSLKASLDLSASFLILTDVQRKVLYVMELHQDQEKGRASFTAVSEFLLTHPVLSFGVHDVTPSRQRHTEVLPAEEESESMTTGTRALTRSVNTLKSLQDVQIWFQPRMASTTLPPAGSSDHLTDQSSDKDSSSGSESDLRKIQSLPAPTDFLSMSDAANVAMPKLMTPDAFMTPSTSVPASPGSSASSLTIVTAISSNSDSTSRQVLHHYPPPPVSPQILAGVSGPLSLDGAQVLDAHLLPHQASPTRARSPDVISSASTAMSQDMPEIASQTLPLQRGLVSIPEPLPMAALQADSMASAANALHLLTSPRGPTASVGGAVEGETLLSITPSLLENALSQENAGAGGGSSDGSVSHTPWPAAPDITRETRNNLRDNGLELKDRHMNSPYHRRPYQLTQNDSQDASAEQSDHDDEVASLASSSGNCGGARSSHRLPAKEWKTSPRGSPKLKRKIKKDEGSVSLMSLCLQMNAELQEELLLLLRSQQREIADLRGHMDNMQSSVTAHVEHVMAVHQEQEQRRLDRMLAESQGRQEQLNQQLSHALSSSLTNRMDRVLREEMKKTVPPTISKSLEPVTSQLSSTVAAKLSAVEATLKENLIKVVKSKNTTDAIGRAATEALQGTIQTAYKEAFQTIVLPVFDRGCQSMFQQINESFKQGTQEYIQQLEAHLKSRKQREQEVRDPVIGQLQQMIENIQSNNDQLANNVTASVRTEVQHQLQMMVANLQESLLTQVQRIVKGEVSQAMKEQQAVVTSSIMQAMRSAASTPVPTAHLDYQTQQGNILQLLQQGQLNQAFQQALSATDLNLVLYVCETIDSQQVFGQHPCPLSQPVLLSLIQQLSSNLTTRSELKISYLEDAVMNLDRGDPLTRDHMSAVLAQVLPKLYAFLQHDPHSPHSKRARRLQMMLQGLVNH</sequence>
<comment type="subcellular location">
    <subcellularLocation>
        <location evidence="1">Cytoplasm</location>
        <location evidence="1">P-body</location>
    </subcellularLocation>
</comment>
<dbReference type="PROSITE" id="PS50082">
    <property type="entry name" value="WD_REPEATS_2"/>
    <property type="match status" value="1"/>
</dbReference>
<feature type="region of interest" description="Disordered" evidence="9">
    <location>
        <begin position="411"/>
        <end position="432"/>
    </location>
</feature>
<evidence type="ECO:0000256" key="4">
    <source>
        <dbReference type="ARBA" id="ARBA00022490"/>
    </source>
</evidence>
<evidence type="ECO:0000256" key="6">
    <source>
        <dbReference type="ARBA" id="ARBA00022737"/>
    </source>
</evidence>
<dbReference type="Pfam" id="PF16529">
    <property type="entry name" value="Ge1_WD40"/>
    <property type="match status" value="1"/>
</dbReference>
<evidence type="ECO:0000313" key="13">
    <source>
        <dbReference type="Proteomes" id="UP000694546"/>
    </source>
</evidence>
<keyword evidence="5 8" id="KW-0853">WD repeat</keyword>
<comment type="similarity">
    <text evidence="2">Belongs to the WD repeat EDC4 family.</text>
</comment>
<feature type="compositionally biased region" description="Polar residues" evidence="9">
    <location>
        <begin position="742"/>
        <end position="754"/>
    </location>
</feature>
<accession>A0A8C5CAN2</accession>
<dbReference type="Gene3D" id="1.10.220.100">
    <property type="entry name" value="conserved c-terminal region of ge- 1"/>
    <property type="match status" value="1"/>
</dbReference>
<dbReference type="Proteomes" id="UP000694546">
    <property type="component" value="Chromosome 9"/>
</dbReference>
<dbReference type="GO" id="GO:0005634">
    <property type="term" value="C:nucleus"/>
    <property type="evidence" value="ECO:0007669"/>
    <property type="project" value="UniProtKB-SubCell"/>
</dbReference>
<feature type="compositionally biased region" description="Basic and acidic residues" evidence="9">
    <location>
        <begin position="712"/>
        <end position="732"/>
    </location>
</feature>
<dbReference type="InterPro" id="IPR045152">
    <property type="entry name" value="EDC4-like"/>
</dbReference>
<dbReference type="Ensembl" id="ENSGMOT00000052013.1">
    <property type="protein sequence ID" value="ENSGMOP00000057450.1"/>
    <property type="gene ID" value="ENSGMOG00000001017.2"/>
</dbReference>
<dbReference type="InterPro" id="IPR032401">
    <property type="entry name" value="EDC4_WD40"/>
</dbReference>
<dbReference type="InterPro" id="IPR001680">
    <property type="entry name" value="WD40_rpt"/>
</dbReference>
<evidence type="ECO:0000256" key="7">
    <source>
        <dbReference type="ARBA" id="ARBA00023054"/>
    </source>
</evidence>
<evidence type="ECO:0000259" key="10">
    <source>
        <dbReference type="Pfam" id="PF16529"/>
    </source>
</evidence>
<protein>
    <recommendedName>
        <fullName evidence="3">Enhancer of mRNA-decapping protein 4</fullName>
    </recommendedName>
</protein>
<dbReference type="SUPFAM" id="SSF50978">
    <property type="entry name" value="WD40 repeat-like"/>
    <property type="match status" value="1"/>
</dbReference>
<keyword evidence="7" id="KW-0175">Coiled coil</keyword>
<dbReference type="PROSITE" id="PS50294">
    <property type="entry name" value="WD_REPEATS_REGION"/>
    <property type="match status" value="1"/>
</dbReference>
<dbReference type="InterPro" id="IPR015943">
    <property type="entry name" value="WD40/YVTN_repeat-like_dom_sf"/>
</dbReference>
<evidence type="ECO:0000256" key="5">
    <source>
        <dbReference type="ARBA" id="ARBA00022574"/>
    </source>
</evidence>
<evidence type="ECO:0000313" key="12">
    <source>
        <dbReference type="Ensembl" id="ENSGMOP00000057450.1"/>
    </source>
</evidence>
<dbReference type="InterPro" id="IPR049404">
    <property type="entry name" value="EDC4_C"/>
</dbReference>
<evidence type="ECO:0000256" key="1">
    <source>
        <dbReference type="ARBA" id="ARBA00004201"/>
    </source>
</evidence>
<dbReference type="Gene3D" id="2.130.10.10">
    <property type="entry name" value="YVTN repeat-like/Quinoprotein amine dehydrogenase"/>
    <property type="match status" value="1"/>
</dbReference>
<feature type="region of interest" description="Disordered" evidence="9">
    <location>
        <begin position="458"/>
        <end position="487"/>
    </location>
</feature>
<keyword evidence="4" id="KW-0963">Cytoplasm</keyword>
<dbReference type="PANTHER" id="PTHR15598">
    <property type="entry name" value="ENHANCER OF MRNA-DECAPPING PROTEIN 4"/>
    <property type="match status" value="1"/>
</dbReference>
<feature type="compositionally biased region" description="Basic and acidic residues" evidence="9">
    <location>
        <begin position="468"/>
        <end position="487"/>
    </location>
</feature>
<dbReference type="Gene3D" id="6.10.140.270">
    <property type="match status" value="1"/>
</dbReference>
<reference evidence="12" key="1">
    <citation type="submission" date="2025-08" db="UniProtKB">
        <authorList>
            <consortium name="Ensembl"/>
        </authorList>
    </citation>
    <scope>IDENTIFICATION</scope>
</reference>
<keyword evidence="6" id="KW-0677">Repeat</keyword>
<dbReference type="GeneTree" id="ENSGT00510000047791"/>